<evidence type="ECO:0000313" key="2">
    <source>
        <dbReference type="Proteomes" id="UP000287155"/>
    </source>
</evidence>
<name>A0A430UQV9_THESC</name>
<dbReference type="Proteomes" id="UP000287155">
    <property type="component" value="Unassembled WGS sequence"/>
</dbReference>
<dbReference type="EMBL" id="PEMJ01000379">
    <property type="protein sequence ID" value="RTI10519.1"/>
    <property type="molecule type" value="Genomic_DNA"/>
</dbReference>
<sequence>MAARAVILLLPTLAMLQEGALGSESVSVDGLSQSRSYPVSATSHRYSPYQTALERGLEDFLRTYFSIKGPRFFSA</sequence>
<comment type="caution">
    <text evidence="1">The sequence shown here is derived from an EMBL/GenBank/DDBJ whole genome shotgun (WGS) entry which is preliminary data.</text>
</comment>
<proteinExistence type="predicted"/>
<reference evidence="1 2" key="1">
    <citation type="journal article" date="2019" name="Extremophiles">
        <title>Biogeography of thermophiles and predominance of Thermus scotoductus in domestic water heaters.</title>
        <authorList>
            <person name="Wilpiszeski R.L."/>
            <person name="Zhang Z."/>
            <person name="House C.H."/>
        </authorList>
    </citation>
    <scope>NUCLEOTIDE SEQUENCE [LARGE SCALE GENOMIC DNA]</scope>
    <source>
        <strain evidence="1 2">14_S14</strain>
    </source>
</reference>
<evidence type="ECO:0000313" key="1">
    <source>
        <dbReference type="EMBL" id="RTI10519.1"/>
    </source>
</evidence>
<gene>
    <name evidence="1" type="ORF">CSW27_14275</name>
</gene>
<dbReference type="AlphaFoldDB" id="A0A430UQV9"/>
<accession>A0A430UQV9</accession>
<organism evidence="1 2">
    <name type="scientific">Thermus scotoductus</name>
    <dbReference type="NCBI Taxonomy" id="37636"/>
    <lineage>
        <taxon>Bacteria</taxon>
        <taxon>Thermotogati</taxon>
        <taxon>Deinococcota</taxon>
        <taxon>Deinococci</taxon>
        <taxon>Thermales</taxon>
        <taxon>Thermaceae</taxon>
        <taxon>Thermus</taxon>
    </lineage>
</organism>
<protein>
    <submittedName>
        <fullName evidence="1">Uncharacterized protein</fullName>
    </submittedName>
</protein>